<dbReference type="Gene3D" id="1.20.5.4130">
    <property type="match status" value="1"/>
</dbReference>
<dbReference type="CDD" id="cd14798">
    <property type="entry name" value="RX-CC_like"/>
    <property type="match status" value="1"/>
</dbReference>
<dbReference type="FunFam" id="1.10.10.10:FF:000322">
    <property type="entry name" value="Probable disease resistance protein At1g63360"/>
    <property type="match status" value="1"/>
</dbReference>
<dbReference type="PANTHER" id="PTHR36766:SF70">
    <property type="entry name" value="DISEASE RESISTANCE PROTEIN RGA4"/>
    <property type="match status" value="1"/>
</dbReference>
<evidence type="ECO:0000256" key="2">
    <source>
        <dbReference type="ARBA" id="ARBA00022737"/>
    </source>
</evidence>
<dbReference type="PRINTS" id="PR00364">
    <property type="entry name" value="DISEASERSIST"/>
</dbReference>
<dbReference type="InterPro" id="IPR041118">
    <property type="entry name" value="Rx_N"/>
</dbReference>
<dbReference type="KEGG" id="peu:105117789"/>
<organism evidence="11 12">
    <name type="scientific">Populus euphratica</name>
    <name type="common">Euphrates poplar</name>
    <dbReference type="NCBI Taxonomy" id="75702"/>
    <lineage>
        <taxon>Eukaryota</taxon>
        <taxon>Viridiplantae</taxon>
        <taxon>Streptophyta</taxon>
        <taxon>Embryophyta</taxon>
        <taxon>Tracheophyta</taxon>
        <taxon>Spermatophyta</taxon>
        <taxon>Magnoliopsida</taxon>
        <taxon>eudicotyledons</taxon>
        <taxon>Gunneridae</taxon>
        <taxon>Pentapetalae</taxon>
        <taxon>rosids</taxon>
        <taxon>fabids</taxon>
        <taxon>Malpighiales</taxon>
        <taxon>Salicaceae</taxon>
        <taxon>Saliceae</taxon>
        <taxon>Populus</taxon>
    </lineage>
</organism>
<dbReference type="InterPro" id="IPR058922">
    <property type="entry name" value="WHD_DRP"/>
</dbReference>
<dbReference type="Pfam" id="PF18052">
    <property type="entry name" value="Rx_N"/>
    <property type="match status" value="1"/>
</dbReference>
<dbReference type="InterPro" id="IPR038005">
    <property type="entry name" value="RX-like_CC"/>
</dbReference>
<dbReference type="Pfam" id="PF25019">
    <property type="entry name" value="LRR_R13L1-DRL21"/>
    <property type="match status" value="1"/>
</dbReference>
<gene>
    <name evidence="12" type="primary">LOC105117789</name>
</gene>
<dbReference type="GO" id="GO:0005524">
    <property type="term" value="F:ATP binding"/>
    <property type="evidence" value="ECO:0007669"/>
    <property type="project" value="UniProtKB-KW"/>
</dbReference>
<evidence type="ECO:0000256" key="1">
    <source>
        <dbReference type="ARBA" id="ARBA00022614"/>
    </source>
</evidence>
<evidence type="ECO:0000259" key="8">
    <source>
        <dbReference type="Pfam" id="PF23559"/>
    </source>
</evidence>
<dbReference type="GO" id="GO:0051707">
    <property type="term" value="P:response to other organism"/>
    <property type="evidence" value="ECO:0007669"/>
    <property type="project" value="UniProtKB-ARBA"/>
</dbReference>
<dbReference type="InterPro" id="IPR032675">
    <property type="entry name" value="LRR_dom_sf"/>
</dbReference>
<dbReference type="GeneID" id="105117789"/>
<name>A0AAJ6TMC1_POPEU</name>
<dbReference type="Gene3D" id="3.80.10.10">
    <property type="entry name" value="Ribonuclease Inhibitor"/>
    <property type="match status" value="3"/>
</dbReference>
<feature type="domain" description="Disease resistance N-terminal" evidence="7">
    <location>
        <begin position="15"/>
        <end position="92"/>
    </location>
</feature>
<dbReference type="Pfam" id="PF00931">
    <property type="entry name" value="NB-ARC"/>
    <property type="match status" value="1"/>
</dbReference>
<dbReference type="SUPFAM" id="SSF52047">
    <property type="entry name" value="RNI-like"/>
    <property type="match status" value="1"/>
</dbReference>
<keyword evidence="2" id="KW-0677">Repeat</keyword>
<dbReference type="AlphaFoldDB" id="A0AAJ6TMC1"/>
<accession>A0AAJ6TMC1</accession>
<evidence type="ECO:0000259" key="7">
    <source>
        <dbReference type="Pfam" id="PF18052"/>
    </source>
</evidence>
<dbReference type="PANTHER" id="PTHR36766">
    <property type="entry name" value="PLANT BROAD-SPECTRUM MILDEW RESISTANCE PROTEIN RPW8"/>
    <property type="match status" value="1"/>
</dbReference>
<evidence type="ECO:0000256" key="4">
    <source>
        <dbReference type="ARBA" id="ARBA00022821"/>
    </source>
</evidence>
<evidence type="ECO:0000259" key="6">
    <source>
        <dbReference type="Pfam" id="PF00931"/>
    </source>
</evidence>
<sequence length="1175" mass="132728">MAEEIWKRVGSRAARAAQRINIAWGFKGELEKLKLKYSTIQAVLQDAEKRQVTDADSRVWLDKLRDIAYQAEDVLDELDYEIIQRKLETQNSMKGKVCSFFSLSNPMAICLRLAAELQKINESLDELQETATSYGLRVLSADTTPQLTDSFLCSSEDVKGRGDDVSKIINLLISSCSQQVLSVIPIVGMAGLGKTTVAKMVHREVIDRKLFDVTFWICVSDSFDDKRILREMLLTLDENTSGITEMDAIMTHLREELETKTFLLVLDDVWNEEHGEWEILRDCLLKISGNNRNVVVVTTRSRLTASIMESQTACSHELKQLSNNECWSIIREIVSRNGGESIPSELEAIGIDIAKKCGGVPLAARFFGTILLYEKDKDKWSSIRDSDAVEMSRHYDRVLRILKLSFDHLPSPSLQRCFSYCSIFPKDFEIEKEKLIQLWMAEGLLESSVRGEMEDIGDRNFNDLLARSFFQDIQTDELGNVICCKMPNLVHDLALMVTKSETVIQKPGSAIYGTFIRHLNLISSDERNEPAFLMYGGRKLRTLFSRSLNKSWEFRGLRSLTLNGARMTELPDSICRLKHLRYLDVSRTDIKALPKSITKLYHLQTLRFSDCRSLIKLPNKMEYLVSLRHVDFSHTPADVGCLTGLRSLPFFEVGQDKGHKIEELGCLKELRGKLRIVNLEHVRDKEEAKGANLSGKGNMNTLVLVWSSERESSSSSINYKDVLEGLQPHPDTRSLEIENYQGDEFPQWIMMPTLNNLVVLKLKGCKKLPPAVHLSHLEILEIEGMDGVKIIGQEFYSSGGSGTNPIFPILKRLSVMGMRSLVEWMIPAAIAGGVQVVFPCLEELYIERCPKLESIPSMSHLSSKLVRLTIRDCNALSHITGEFHASATSLKYLTIMRCSNLASIPSLQSCIALEALSISTCYNLVSSIILESCSLVSVFIGWCGKASVRISWPLSYANMKELNIEICGKFFFDDLHGGKVWPSRFQSLVIRCCDQFKSVPDGLKRRLHSLVRLDISWCRNLSHIPEDFFRGLNQLKGLKIGGFSQELEAFPGMDSIQHLGGSLEELKIIGWKKLKSLPHQLQHLTSLTKLKIYGFNGEGFEEALPDWLANLSSLQELTIWECQNLKYLSSSTAKQSLSKLTRLIIRSCSLLKRNCTEGSGSEWPKISHIPHIDLP</sequence>
<feature type="domain" description="NB-ARC" evidence="6">
    <location>
        <begin position="163"/>
        <end position="337"/>
    </location>
</feature>
<reference evidence="12" key="1">
    <citation type="submission" date="2025-08" db="UniProtKB">
        <authorList>
            <consortium name="RefSeq"/>
        </authorList>
    </citation>
    <scope>IDENTIFICATION</scope>
</reference>
<feature type="domain" description="Disease resistance protein winged helix" evidence="8">
    <location>
        <begin position="423"/>
        <end position="494"/>
    </location>
</feature>
<dbReference type="InterPro" id="IPR002182">
    <property type="entry name" value="NB-ARC"/>
</dbReference>
<evidence type="ECO:0000259" key="9">
    <source>
        <dbReference type="Pfam" id="PF23598"/>
    </source>
</evidence>
<keyword evidence="1" id="KW-0433">Leucine-rich repeat</keyword>
<dbReference type="Pfam" id="PF23559">
    <property type="entry name" value="WHD_DRP"/>
    <property type="match status" value="1"/>
</dbReference>
<keyword evidence="3" id="KW-0547">Nucleotide-binding</keyword>
<dbReference type="GO" id="GO:0043531">
    <property type="term" value="F:ADP binding"/>
    <property type="evidence" value="ECO:0007669"/>
    <property type="project" value="InterPro"/>
</dbReference>
<evidence type="ECO:0000313" key="12">
    <source>
        <dbReference type="RefSeq" id="XP_011013850.1"/>
    </source>
</evidence>
<dbReference type="Pfam" id="PF23598">
    <property type="entry name" value="LRR_14"/>
    <property type="match status" value="1"/>
</dbReference>
<dbReference type="Proteomes" id="UP000694918">
    <property type="component" value="Unplaced"/>
</dbReference>
<dbReference type="Gene3D" id="1.10.8.430">
    <property type="entry name" value="Helical domain of apoptotic protease-activating factors"/>
    <property type="match status" value="1"/>
</dbReference>
<dbReference type="InterPro" id="IPR036388">
    <property type="entry name" value="WH-like_DNA-bd_sf"/>
</dbReference>
<protein>
    <submittedName>
        <fullName evidence="12">Disease resistance protein RGA3</fullName>
    </submittedName>
</protein>
<evidence type="ECO:0000256" key="3">
    <source>
        <dbReference type="ARBA" id="ARBA00022741"/>
    </source>
</evidence>
<evidence type="ECO:0000259" key="10">
    <source>
        <dbReference type="Pfam" id="PF25019"/>
    </source>
</evidence>
<keyword evidence="4" id="KW-0611">Plant defense</keyword>
<dbReference type="Gene3D" id="1.10.10.10">
    <property type="entry name" value="Winged helix-like DNA-binding domain superfamily/Winged helix DNA-binding domain"/>
    <property type="match status" value="1"/>
</dbReference>
<feature type="domain" description="Disease resistance R13L4/SHOC-2-like LRR" evidence="9">
    <location>
        <begin position="997"/>
        <end position="1152"/>
    </location>
</feature>
<dbReference type="GO" id="GO:0006952">
    <property type="term" value="P:defense response"/>
    <property type="evidence" value="ECO:0007669"/>
    <property type="project" value="UniProtKB-KW"/>
</dbReference>
<feature type="domain" description="R13L1/DRL21-like LRR repeat region" evidence="10">
    <location>
        <begin position="661"/>
        <end position="785"/>
    </location>
</feature>
<dbReference type="InterPro" id="IPR055414">
    <property type="entry name" value="LRR_R13L4/SHOC2-like"/>
</dbReference>
<dbReference type="RefSeq" id="XP_011013850.1">
    <property type="nucleotide sequence ID" value="XM_011015548.1"/>
</dbReference>
<keyword evidence="5" id="KW-0067">ATP-binding</keyword>
<dbReference type="SUPFAM" id="SSF52058">
    <property type="entry name" value="L domain-like"/>
    <property type="match status" value="1"/>
</dbReference>
<dbReference type="InterPro" id="IPR027417">
    <property type="entry name" value="P-loop_NTPase"/>
</dbReference>
<evidence type="ECO:0000256" key="5">
    <source>
        <dbReference type="ARBA" id="ARBA00022840"/>
    </source>
</evidence>
<evidence type="ECO:0000313" key="11">
    <source>
        <dbReference type="Proteomes" id="UP000694918"/>
    </source>
</evidence>
<dbReference type="InterPro" id="IPR042197">
    <property type="entry name" value="Apaf_helical"/>
</dbReference>
<dbReference type="Gene3D" id="3.40.50.300">
    <property type="entry name" value="P-loop containing nucleotide triphosphate hydrolases"/>
    <property type="match status" value="1"/>
</dbReference>
<dbReference type="InterPro" id="IPR056789">
    <property type="entry name" value="LRR_R13L1-DRL21"/>
</dbReference>
<proteinExistence type="predicted"/>
<keyword evidence="11" id="KW-1185">Reference proteome</keyword>
<dbReference type="SUPFAM" id="SSF52540">
    <property type="entry name" value="P-loop containing nucleoside triphosphate hydrolases"/>
    <property type="match status" value="1"/>
</dbReference>